<sequence length="94" mass="10038">MASNIAPTIPGANAAIKYPIDCAMIESDLVSDASTLRVTVSKSESGKVIESPMFEISNHTTKRGPESKITAAKLSEIISPISTKKPWMFLSLDA</sequence>
<protein>
    <submittedName>
        <fullName evidence="1">Unannotated protein</fullName>
    </submittedName>
</protein>
<proteinExistence type="predicted"/>
<dbReference type="EMBL" id="CAEZSI010000112">
    <property type="protein sequence ID" value="CAB4544284.1"/>
    <property type="molecule type" value="Genomic_DNA"/>
</dbReference>
<evidence type="ECO:0000313" key="1">
    <source>
        <dbReference type="EMBL" id="CAB4544284.1"/>
    </source>
</evidence>
<name>A0A6J6BZI4_9ZZZZ</name>
<gene>
    <name evidence="1" type="ORF">UFOPK1412_00822</name>
</gene>
<accession>A0A6J6BZI4</accession>
<reference evidence="1" key="1">
    <citation type="submission" date="2020-05" db="EMBL/GenBank/DDBJ databases">
        <authorList>
            <person name="Chiriac C."/>
            <person name="Salcher M."/>
            <person name="Ghai R."/>
            <person name="Kavagutti S V."/>
        </authorList>
    </citation>
    <scope>NUCLEOTIDE SEQUENCE</scope>
</reference>
<dbReference type="AlphaFoldDB" id="A0A6J6BZI4"/>
<organism evidence="1">
    <name type="scientific">freshwater metagenome</name>
    <dbReference type="NCBI Taxonomy" id="449393"/>
    <lineage>
        <taxon>unclassified sequences</taxon>
        <taxon>metagenomes</taxon>
        <taxon>ecological metagenomes</taxon>
    </lineage>
</organism>